<evidence type="ECO:0008006" key="3">
    <source>
        <dbReference type="Google" id="ProtNLM"/>
    </source>
</evidence>
<dbReference type="EMBL" id="JACJTA010000051">
    <property type="protein sequence ID" value="MBD2606918.1"/>
    <property type="molecule type" value="Genomic_DNA"/>
</dbReference>
<organism evidence="1 2">
    <name type="scientific">Scytonema hofmannii FACHB-248</name>
    <dbReference type="NCBI Taxonomy" id="1842502"/>
    <lineage>
        <taxon>Bacteria</taxon>
        <taxon>Bacillati</taxon>
        <taxon>Cyanobacteriota</taxon>
        <taxon>Cyanophyceae</taxon>
        <taxon>Nostocales</taxon>
        <taxon>Scytonemataceae</taxon>
        <taxon>Scytonema</taxon>
    </lineage>
</organism>
<gene>
    <name evidence="1" type="ORF">H6G81_20875</name>
</gene>
<dbReference type="SUPFAM" id="SSF158682">
    <property type="entry name" value="TerB-like"/>
    <property type="match status" value="1"/>
</dbReference>
<keyword evidence="2" id="KW-1185">Reference proteome</keyword>
<proteinExistence type="predicted"/>
<evidence type="ECO:0000313" key="1">
    <source>
        <dbReference type="EMBL" id="MBD2606918.1"/>
    </source>
</evidence>
<sequence length="86" mass="9462">MTINNDGFEWLFKEKYSFGKLPSGEAYNGYLKSVLICANGDGTLAPEERAWVVGLASAFGAPDSLVEELKSYNPYSAPEFVVRGYN</sequence>
<dbReference type="Gene3D" id="1.10.3680.10">
    <property type="entry name" value="TerB-like"/>
    <property type="match status" value="1"/>
</dbReference>
<comment type="caution">
    <text evidence="1">The sequence shown here is derived from an EMBL/GenBank/DDBJ whole genome shotgun (WGS) entry which is preliminary data.</text>
</comment>
<accession>A0ABR8GU79</accession>
<name>A0ABR8GU79_9CYAN</name>
<reference evidence="1 2" key="1">
    <citation type="journal article" date="2020" name="ISME J.">
        <title>Comparative genomics reveals insights into cyanobacterial evolution and habitat adaptation.</title>
        <authorList>
            <person name="Chen M.Y."/>
            <person name="Teng W.K."/>
            <person name="Zhao L."/>
            <person name="Hu C.X."/>
            <person name="Zhou Y.K."/>
            <person name="Han B.P."/>
            <person name="Song L.R."/>
            <person name="Shu W.S."/>
        </authorList>
    </citation>
    <scope>NUCLEOTIDE SEQUENCE [LARGE SCALE GENOMIC DNA]</scope>
    <source>
        <strain evidence="1 2">FACHB-248</strain>
    </source>
</reference>
<dbReference type="InterPro" id="IPR029024">
    <property type="entry name" value="TerB-like"/>
</dbReference>
<dbReference type="RefSeq" id="WP_051503207.1">
    <property type="nucleotide sequence ID" value="NZ_JACJTA010000051.1"/>
</dbReference>
<evidence type="ECO:0000313" key="2">
    <source>
        <dbReference type="Proteomes" id="UP000660380"/>
    </source>
</evidence>
<protein>
    <recommendedName>
        <fullName evidence="3">Co-chaperone DjlA N-terminal domain-containing protein</fullName>
    </recommendedName>
</protein>
<dbReference type="Proteomes" id="UP000660380">
    <property type="component" value="Unassembled WGS sequence"/>
</dbReference>